<comment type="caution">
    <text evidence="5">The sequence shown here is derived from an EMBL/GenBank/DDBJ whole genome shotgun (WGS) entry which is preliminary data.</text>
</comment>
<keyword evidence="5" id="KW-0675">Receptor</keyword>
<reference evidence="6" key="1">
    <citation type="journal article" date="2016" name="Sci. Rep.">
        <title>Genome analysis of the kiwifruit canker pathogen Pseudomonas syringae pv. actinidiae biovar 5.</title>
        <authorList>
            <person name="Fujikawa T."/>
            <person name="Sawada H."/>
        </authorList>
    </citation>
    <scope>NUCLEOTIDE SEQUENCE [LARGE SCALE GENOMIC DNA]</scope>
    <source>
        <strain evidence="6">MAFF 212061</strain>
    </source>
</reference>
<name>A0A261WLB7_9PSED</name>
<dbReference type="InterPro" id="IPR036942">
    <property type="entry name" value="Beta-barrel_TonB_sf"/>
</dbReference>
<keyword evidence="2" id="KW-0472">Membrane</keyword>
<keyword evidence="3" id="KW-0998">Cell outer membrane</keyword>
<protein>
    <submittedName>
        <fullName evidence="5">TonB-dependent receptor</fullName>
    </submittedName>
</protein>
<dbReference type="GO" id="GO:0009279">
    <property type="term" value="C:cell outer membrane"/>
    <property type="evidence" value="ECO:0007669"/>
    <property type="project" value="UniProtKB-SubCell"/>
</dbReference>
<evidence type="ECO:0000256" key="3">
    <source>
        <dbReference type="ARBA" id="ARBA00023237"/>
    </source>
</evidence>
<sequence length="199" mass="22029">AGYYKRLTDYIYESGSNAANAGESESGNIRFVRPQNGGDGRVLGIEAAVRQTFQGLPAPLDGFGIGANITRQTTRVDLGEEGFAHERIQNAPNLLANAELFYEKGPWSVNLSYHYSGEYVSVYDYLNQGANWDNLWIKPITRVDLHLGYAPNDHLRVDLSVANLTKQHSYWAHVGHETDAISDIVDSGMTSLLTAKYAF</sequence>
<dbReference type="EMBL" id="NKQU01000283">
    <property type="protein sequence ID" value="OZI86772.1"/>
    <property type="molecule type" value="Genomic_DNA"/>
</dbReference>
<dbReference type="InterPro" id="IPR000531">
    <property type="entry name" value="Beta-barrel_TonB"/>
</dbReference>
<dbReference type="Gene3D" id="2.40.170.20">
    <property type="entry name" value="TonB-dependent receptor, beta-barrel domain"/>
    <property type="match status" value="1"/>
</dbReference>
<comment type="subcellular location">
    <subcellularLocation>
        <location evidence="1">Cell outer membrane</location>
    </subcellularLocation>
</comment>
<dbReference type="Pfam" id="PF00593">
    <property type="entry name" value="TonB_dep_Rec_b-barrel"/>
    <property type="match status" value="1"/>
</dbReference>
<evidence type="ECO:0000256" key="2">
    <source>
        <dbReference type="ARBA" id="ARBA00023136"/>
    </source>
</evidence>
<evidence type="ECO:0000256" key="1">
    <source>
        <dbReference type="ARBA" id="ARBA00004442"/>
    </source>
</evidence>
<evidence type="ECO:0000313" key="6">
    <source>
        <dbReference type="Proteomes" id="UP000217163"/>
    </source>
</evidence>
<gene>
    <name evidence="5" type="ORF">CFN58_08950</name>
</gene>
<dbReference type="Proteomes" id="UP000217163">
    <property type="component" value="Unassembled WGS sequence"/>
</dbReference>
<accession>A0A261WLB7</accession>
<dbReference type="SUPFAM" id="SSF56935">
    <property type="entry name" value="Porins"/>
    <property type="match status" value="1"/>
</dbReference>
<organism evidence="5 6">
    <name type="scientific">Pseudomonas avellanae</name>
    <dbReference type="NCBI Taxonomy" id="46257"/>
    <lineage>
        <taxon>Bacteria</taxon>
        <taxon>Pseudomonadati</taxon>
        <taxon>Pseudomonadota</taxon>
        <taxon>Gammaproteobacteria</taxon>
        <taxon>Pseudomonadales</taxon>
        <taxon>Pseudomonadaceae</taxon>
        <taxon>Pseudomonas</taxon>
    </lineage>
</organism>
<evidence type="ECO:0000259" key="4">
    <source>
        <dbReference type="Pfam" id="PF00593"/>
    </source>
</evidence>
<dbReference type="AlphaFoldDB" id="A0A261WLB7"/>
<dbReference type="PANTHER" id="PTHR40980:SF4">
    <property type="entry name" value="TONB-DEPENDENT RECEPTOR-LIKE BETA-BARREL DOMAIN-CONTAINING PROTEIN"/>
    <property type="match status" value="1"/>
</dbReference>
<feature type="non-terminal residue" evidence="5">
    <location>
        <position position="1"/>
    </location>
</feature>
<proteinExistence type="predicted"/>
<evidence type="ECO:0000313" key="5">
    <source>
        <dbReference type="EMBL" id="OZI86772.1"/>
    </source>
</evidence>
<dbReference type="PANTHER" id="PTHR40980">
    <property type="entry name" value="PLUG DOMAIN-CONTAINING PROTEIN"/>
    <property type="match status" value="1"/>
</dbReference>
<feature type="domain" description="TonB-dependent receptor-like beta-barrel" evidence="4">
    <location>
        <begin position="1"/>
        <end position="164"/>
    </location>
</feature>